<dbReference type="Proteomes" id="UP000307808">
    <property type="component" value="Unassembled WGS sequence"/>
</dbReference>
<dbReference type="OrthoDB" id="5241348at2"/>
<comment type="caution">
    <text evidence="1">The sequence shown here is derived from an EMBL/GenBank/DDBJ whole genome shotgun (WGS) entry which is preliminary data.</text>
</comment>
<organism evidence="1 2">
    <name type="scientific">Nocardioides jishulii</name>
    <dbReference type="NCBI Taxonomy" id="2575440"/>
    <lineage>
        <taxon>Bacteria</taxon>
        <taxon>Bacillati</taxon>
        <taxon>Actinomycetota</taxon>
        <taxon>Actinomycetes</taxon>
        <taxon>Propionibacteriales</taxon>
        <taxon>Nocardioidaceae</taxon>
        <taxon>Nocardioides</taxon>
    </lineage>
</organism>
<reference evidence="1 2" key="1">
    <citation type="submission" date="2019-04" db="EMBL/GenBank/DDBJ databases">
        <authorList>
            <person name="Dong K."/>
        </authorList>
    </citation>
    <scope>NUCLEOTIDE SEQUENCE [LARGE SCALE GENOMIC DNA]</scope>
    <source>
        <strain evidence="2">dk3543</strain>
    </source>
</reference>
<dbReference type="InterPro" id="IPR029052">
    <property type="entry name" value="Metallo-depent_PP-like"/>
</dbReference>
<evidence type="ECO:0000313" key="2">
    <source>
        <dbReference type="Proteomes" id="UP000307808"/>
    </source>
</evidence>
<sequence>MWLVTALVVGSVLFLNSSRTVPVAGHDAVVSPTLSSHAVFETGPVLPDVRFDLPGRLGVTIVLGKTEAESTEELFARYALIASNVEPQVATVRDAMVELALASALRGIAAGSLPVILYLLLGPAGRRDVWEELRRLRPRPLLAVALVVAAVVALWQPWRSEEPEVARSRSWMSVQEFLGEGIPVPEQAKGIELSADSTAAGTQRLIGSALDTYAKSQDFYDAAVESAADLDLREPRDDETVVLLVSDRHDNVGMDRVARAVADRAGATGVFGGGDDTSTGKAWEAFSLDSLDKTFRGMDRWFVTGNHDHGSFVGDYLADKGWEKLDGEVVEGPGGGTLLGFPDPRSSGLGSWRDEKGISFGEAAEKVADVACESQEAGERVNTILVHDANLGEVALERGCADLVLGGHTHVPSGPTPFDGEAGQLGYSYTNGTTGGAAYAIAVGSKPRRDASLTLVTYDGAGRPAGIQLVTLLTDGRFRVEPYDRLALPQGV</sequence>
<dbReference type="AlphaFoldDB" id="A0A4U2YL86"/>
<protein>
    <submittedName>
        <fullName evidence="1">Metallophosphoesterase</fullName>
    </submittedName>
</protein>
<gene>
    <name evidence="1" type="ORF">FC770_16690</name>
</gene>
<dbReference type="SUPFAM" id="SSF56300">
    <property type="entry name" value="Metallo-dependent phosphatases"/>
    <property type="match status" value="1"/>
</dbReference>
<dbReference type="EMBL" id="SZPY01000005">
    <property type="protein sequence ID" value="TKI60481.1"/>
    <property type="molecule type" value="Genomic_DNA"/>
</dbReference>
<accession>A0A4U2YL86</accession>
<name>A0A4U2YL86_9ACTN</name>
<evidence type="ECO:0000313" key="1">
    <source>
        <dbReference type="EMBL" id="TKI60481.1"/>
    </source>
</evidence>
<proteinExistence type="predicted"/>
<keyword evidence="2" id="KW-1185">Reference proteome</keyword>